<dbReference type="CDD" id="cd00637">
    <property type="entry name" value="7tm_classA_rhodopsin-like"/>
    <property type="match status" value="1"/>
</dbReference>
<dbReference type="InterPro" id="IPR017452">
    <property type="entry name" value="GPCR_Rhodpsn_7TM"/>
</dbReference>
<proteinExistence type="predicted"/>
<comment type="subcellular location">
    <subcellularLocation>
        <location evidence="1">Membrane</location>
        <topology evidence="1">Multi-pass membrane protein</topology>
    </subcellularLocation>
</comment>
<evidence type="ECO:0000256" key="1">
    <source>
        <dbReference type="ARBA" id="ARBA00004141"/>
    </source>
</evidence>
<evidence type="ECO:0000313" key="12">
    <source>
        <dbReference type="Proteomes" id="UP000663860"/>
    </source>
</evidence>
<feature type="transmembrane region" description="Helical" evidence="8">
    <location>
        <begin position="6"/>
        <end position="34"/>
    </location>
</feature>
<keyword evidence="7" id="KW-0807">Transducer</keyword>
<dbReference type="Proteomes" id="UP000663868">
    <property type="component" value="Unassembled WGS sequence"/>
</dbReference>
<dbReference type="EMBL" id="CAJOBB010000572">
    <property type="protein sequence ID" value="CAF3708453.1"/>
    <property type="molecule type" value="Genomic_DNA"/>
</dbReference>
<evidence type="ECO:0000256" key="4">
    <source>
        <dbReference type="ARBA" id="ARBA00023040"/>
    </source>
</evidence>
<name>A0A815AU56_9BILA</name>
<evidence type="ECO:0000256" key="7">
    <source>
        <dbReference type="ARBA" id="ARBA00023224"/>
    </source>
</evidence>
<sequence length="308" mass="35654">MRDGEDFYIIISIIFIFLTIITLIFSSLTILIIISNWKFQCRSITNLLICNSCACLLYYAIATIMKIPFMMITDLTKYISLNTTFCQLSAALYFSACISVSLSFLVQAISRYFITILYKHKILLTFRINWILIISNWMISFIIPGFMFISPTAYHYESESRMCILTIKHFSTSFSAMIVIFCIPLCIIIFLYGLILQQSVHQNQIDSNTFAMLRMKRNLKVFRNILISVTILGIGGTPYFICDIINRFIQIPSQLYSLSILFISISTTLNSLASCFINKKIRKLFYSTIKCQERETRTHINQILPIIK</sequence>
<evidence type="ECO:0000256" key="5">
    <source>
        <dbReference type="ARBA" id="ARBA00023136"/>
    </source>
</evidence>
<feature type="transmembrane region" description="Helical" evidence="8">
    <location>
        <begin position="92"/>
        <end position="118"/>
    </location>
</feature>
<dbReference type="InterPro" id="IPR000276">
    <property type="entry name" value="GPCR_Rhodpsn"/>
</dbReference>
<comment type="caution">
    <text evidence="10">The sequence shown here is derived from an EMBL/GenBank/DDBJ whole genome shotgun (WGS) entry which is preliminary data.</text>
</comment>
<keyword evidence="6" id="KW-0675">Receptor</keyword>
<keyword evidence="2 8" id="KW-0812">Transmembrane</keyword>
<dbReference type="PRINTS" id="PR00237">
    <property type="entry name" value="GPCRRHODOPSN"/>
</dbReference>
<feature type="transmembrane region" description="Helical" evidence="8">
    <location>
        <begin position="221"/>
        <end position="241"/>
    </location>
</feature>
<evidence type="ECO:0000256" key="8">
    <source>
        <dbReference type="SAM" id="Phobius"/>
    </source>
</evidence>
<feature type="transmembrane region" description="Helical" evidence="8">
    <location>
        <begin position="253"/>
        <end position="277"/>
    </location>
</feature>
<dbReference type="InterPro" id="IPR050125">
    <property type="entry name" value="GPCR_opsins"/>
</dbReference>
<evidence type="ECO:0000256" key="3">
    <source>
        <dbReference type="ARBA" id="ARBA00022989"/>
    </source>
</evidence>
<evidence type="ECO:0000313" key="11">
    <source>
        <dbReference type="EMBL" id="CAF3708453.1"/>
    </source>
</evidence>
<reference evidence="10" key="1">
    <citation type="submission" date="2021-02" db="EMBL/GenBank/DDBJ databases">
        <authorList>
            <person name="Nowell W R."/>
        </authorList>
    </citation>
    <scope>NUCLEOTIDE SEQUENCE</scope>
</reference>
<evidence type="ECO:0000259" key="9">
    <source>
        <dbReference type="PROSITE" id="PS50262"/>
    </source>
</evidence>
<feature type="transmembrane region" description="Helical" evidence="8">
    <location>
        <begin position="174"/>
        <end position="195"/>
    </location>
</feature>
<evidence type="ECO:0000256" key="6">
    <source>
        <dbReference type="ARBA" id="ARBA00023170"/>
    </source>
</evidence>
<keyword evidence="5 8" id="KW-0472">Membrane</keyword>
<gene>
    <name evidence="10" type="ORF">IZO911_LOCUS32069</name>
    <name evidence="11" type="ORF">KXQ929_LOCUS11557</name>
</gene>
<dbReference type="GO" id="GO:0016020">
    <property type="term" value="C:membrane"/>
    <property type="evidence" value="ECO:0007669"/>
    <property type="project" value="UniProtKB-SubCell"/>
</dbReference>
<dbReference type="GO" id="GO:0004930">
    <property type="term" value="F:G protein-coupled receptor activity"/>
    <property type="evidence" value="ECO:0007669"/>
    <property type="project" value="UniProtKB-KW"/>
</dbReference>
<organism evidence="10 12">
    <name type="scientific">Adineta steineri</name>
    <dbReference type="NCBI Taxonomy" id="433720"/>
    <lineage>
        <taxon>Eukaryota</taxon>
        <taxon>Metazoa</taxon>
        <taxon>Spiralia</taxon>
        <taxon>Gnathifera</taxon>
        <taxon>Rotifera</taxon>
        <taxon>Eurotatoria</taxon>
        <taxon>Bdelloidea</taxon>
        <taxon>Adinetida</taxon>
        <taxon>Adinetidae</taxon>
        <taxon>Adineta</taxon>
    </lineage>
</organism>
<dbReference type="EMBL" id="CAJNOE010000545">
    <property type="protein sequence ID" value="CAF1264394.1"/>
    <property type="molecule type" value="Genomic_DNA"/>
</dbReference>
<dbReference type="PROSITE" id="PS50262">
    <property type="entry name" value="G_PROTEIN_RECEP_F1_2"/>
    <property type="match status" value="1"/>
</dbReference>
<dbReference type="Gene3D" id="1.20.1070.10">
    <property type="entry name" value="Rhodopsin 7-helix transmembrane proteins"/>
    <property type="match status" value="1"/>
</dbReference>
<keyword evidence="3 8" id="KW-1133">Transmembrane helix</keyword>
<dbReference type="AlphaFoldDB" id="A0A815AU56"/>
<keyword evidence="4" id="KW-0297">G-protein coupled receptor</keyword>
<feature type="domain" description="G-protein coupled receptors family 1 profile" evidence="9">
    <location>
        <begin position="25"/>
        <end position="274"/>
    </location>
</feature>
<feature type="transmembrane region" description="Helical" evidence="8">
    <location>
        <begin position="46"/>
        <end position="72"/>
    </location>
</feature>
<evidence type="ECO:0000313" key="10">
    <source>
        <dbReference type="EMBL" id="CAF1264394.1"/>
    </source>
</evidence>
<protein>
    <recommendedName>
        <fullName evidence="9">G-protein coupled receptors family 1 profile domain-containing protein</fullName>
    </recommendedName>
</protein>
<evidence type="ECO:0000256" key="2">
    <source>
        <dbReference type="ARBA" id="ARBA00022692"/>
    </source>
</evidence>
<dbReference type="SUPFAM" id="SSF81321">
    <property type="entry name" value="Family A G protein-coupled receptor-like"/>
    <property type="match status" value="1"/>
</dbReference>
<feature type="transmembrane region" description="Helical" evidence="8">
    <location>
        <begin position="130"/>
        <end position="154"/>
    </location>
</feature>
<dbReference type="Proteomes" id="UP000663860">
    <property type="component" value="Unassembled WGS sequence"/>
</dbReference>
<accession>A0A815AU56</accession>
<dbReference type="PANTHER" id="PTHR24240">
    <property type="entry name" value="OPSIN"/>
    <property type="match status" value="1"/>
</dbReference>